<name>A0A7X1X0V4_9PSED</name>
<evidence type="ECO:0000313" key="3">
    <source>
        <dbReference type="Proteomes" id="UP000447574"/>
    </source>
</evidence>
<gene>
    <name evidence="2" type="ORF">GHO37_29560</name>
</gene>
<organism evidence="2 3">
    <name type="scientific">Pseudomonas helleri</name>
    <dbReference type="NCBI Taxonomy" id="1608996"/>
    <lineage>
        <taxon>Bacteria</taxon>
        <taxon>Pseudomonadati</taxon>
        <taxon>Pseudomonadota</taxon>
        <taxon>Gammaproteobacteria</taxon>
        <taxon>Pseudomonadales</taxon>
        <taxon>Pseudomonadaceae</taxon>
        <taxon>Pseudomonas</taxon>
    </lineage>
</organism>
<feature type="transmembrane region" description="Helical" evidence="1">
    <location>
        <begin position="12"/>
        <end position="32"/>
    </location>
</feature>
<evidence type="ECO:0000256" key="1">
    <source>
        <dbReference type="SAM" id="Phobius"/>
    </source>
</evidence>
<evidence type="ECO:0000313" key="2">
    <source>
        <dbReference type="EMBL" id="MQT78359.1"/>
    </source>
</evidence>
<proteinExistence type="predicted"/>
<dbReference type="Proteomes" id="UP000447574">
    <property type="component" value="Unassembled WGS sequence"/>
</dbReference>
<accession>A0A7X1X0V4</accession>
<dbReference type="AlphaFoldDB" id="A0A7X1X0V4"/>
<keyword evidence="1" id="KW-0472">Membrane</keyword>
<sequence>MTSEAGSGGLGVMGLAKMVAAGAVFLVGILTVDPLELSEVLANGWSERFVKLAREPGKLIRQ</sequence>
<comment type="caution">
    <text evidence="2">The sequence shown here is derived from an EMBL/GenBank/DDBJ whole genome shotgun (WGS) entry which is preliminary data.</text>
</comment>
<protein>
    <submittedName>
        <fullName evidence="2">Uncharacterized protein</fullName>
    </submittedName>
</protein>
<reference evidence="2 3" key="1">
    <citation type="submission" date="2019-10" db="EMBL/GenBank/DDBJ databases">
        <title>Evaluation of single-gene subtyping targets for Pseudomonas.</title>
        <authorList>
            <person name="Reichler S.J."/>
            <person name="Orsi R.H."/>
            <person name="Wiedmann M."/>
            <person name="Martin N.H."/>
            <person name="Murphy S.I."/>
        </authorList>
    </citation>
    <scope>NUCLEOTIDE SEQUENCE [LARGE SCALE GENOMIC DNA]</scope>
    <source>
        <strain evidence="2 3">FSL R10-2932</strain>
    </source>
</reference>
<keyword evidence="1" id="KW-0812">Transmembrane</keyword>
<dbReference type="EMBL" id="WIWF01000390">
    <property type="protein sequence ID" value="MQT78359.1"/>
    <property type="molecule type" value="Genomic_DNA"/>
</dbReference>
<keyword evidence="1" id="KW-1133">Transmembrane helix</keyword>